<sequence>MSLNKIDLSNEAKLLLSEIFKNEPSKLEIIDKTTNFVLAVISMKKIIQYRNEIKKIIDIENSDNHPSIEAIEIMISIKNILEDLYSHLESIKESNLTKQERSYVKDNIDIIAQVVIVLAIDAIEDKSIINQDVLIKILTFVKVASVIDINMHVKRSFLLCCGSQK</sequence>
<proteinExistence type="predicted"/>
<reference evidence="1" key="2">
    <citation type="journal article" date="2018" name="Nat. Commun.">
        <title>Tailed giant Tupanvirus possesses the most complete translational apparatus of the known virosphere.</title>
        <authorList>
            <person name="Abrahao J."/>
            <person name="Silva L."/>
            <person name="Silva L.S."/>
            <person name="Khalil J.Y.B."/>
            <person name="Rodrigues R."/>
            <person name="Arantes T."/>
            <person name="Assis F."/>
            <person name="Boratto P."/>
            <person name="Andrade M."/>
            <person name="Kroon E.G."/>
            <person name="Ribeiro B."/>
            <person name="Bergier I."/>
            <person name="Seligmann H."/>
            <person name="Ghigo E."/>
            <person name="Colson P."/>
            <person name="Levasseur A."/>
            <person name="Kroemer G."/>
            <person name="Raoult D."/>
            <person name="La Scola B."/>
        </authorList>
    </citation>
    <scope>NUCLEOTIDE SEQUENCE [LARGE SCALE GENOMIC DNA]</scope>
    <source>
        <strain evidence="1">Soda lake</strain>
    </source>
</reference>
<reference evidence="1" key="1">
    <citation type="submission" date="2017-01" db="EMBL/GenBank/DDBJ databases">
        <authorList>
            <person name="Assis F.L."/>
            <person name="Abrahao J.S."/>
            <person name="Silva L."/>
            <person name="Khalil J.B."/>
            <person name="Rodrigues R."/>
            <person name="Silva L.S."/>
            <person name="Arantes T."/>
            <person name="Boratto P."/>
            <person name="Andrade M."/>
            <person name="Kroon E.G."/>
            <person name="Ribeiro B."/>
            <person name="Bergier I."/>
            <person name="Seligmann H."/>
            <person name="Ghigo E."/>
            <person name="Colson P."/>
            <person name="Levasseur A."/>
            <person name="Raoult D."/>
            <person name="Scola B.L."/>
        </authorList>
    </citation>
    <scope>NUCLEOTIDE SEQUENCE</scope>
    <source>
        <strain evidence="1">Soda lake</strain>
    </source>
</reference>
<name>A0A6N1NKT2_9VIRU</name>
<dbReference type="GeneID" id="80518276"/>
<organism evidence="1">
    <name type="scientific">Tupanvirus soda lake</name>
    <dbReference type="NCBI Taxonomy" id="2126985"/>
    <lineage>
        <taxon>Viruses</taxon>
        <taxon>Varidnaviria</taxon>
        <taxon>Bamfordvirae</taxon>
        <taxon>Nucleocytoviricota</taxon>
        <taxon>Megaviricetes</taxon>
        <taxon>Imitervirales</taxon>
        <taxon>Mimiviridae</taxon>
        <taxon>Megamimivirinae</taxon>
        <taxon>Tupanvirus</taxon>
        <taxon>Tupanvirus salinum</taxon>
    </lineage>
</organism>
<dbReference type="KEGG" id="vg:80518276"/>
<dbReference type="RefSeq" id="YP_010781512.1">
    <property type="nucleotide sequence ID" value="NC_075039.1"/>
</dbReference>
<protein>
    <submittedName>
        <fullName evidence="1">Uncharacterized protein</fullName>
    </submittedName>
</protein>
<dbReference type="EMBL" id="KY523104">
    <property type="protein sequence ID" value="QKU34860.1"/>
    <property type="molecule type" value="Genomic_DNA"/>
</dbReference>
<accession>A0A6N1NKT2</accession>
<evidence type="ECO:0000313" key="1">
    <source>
        <dbReference type="EMBL" id="QKU34860.1"/>
    </source>
</evidence>